<name>A0A4Q7IR35_9GAMM</name>
<evidence type="ECO:0000313" key="1">
    <source>
        <dbReference type="EMBL" id="RZQ54362.1"/>
    </source>
</evidence>
<evidence type="ECO:0000313" key="2">
    <source>
        <dbReference type="Proteomes" id="UP000291338"/>
    </source>
</evidence>
<accession>A0A4Q7IR35</accession>
<dbReference type="RefSeq" id="WP_130254421.1">
    <property type="nucleotide sequence ID" value="NZ_PNEC01000014.1"/>
</dbReference>
<organism evidence="1 2">
    <name type="scientific">Pseudoalteromonas phenolica</name>
    <dbReference type="NCBI Taxonomy" id="161398"/>
    <lineage>
        <taxon>Bacteria</taxon>
        <taxon>Pseudomonadati</taxon>
        <taxon>Pseudomonadota</taxon>
        <taxon>Gammaproteobacteria</taxon>
        <taxon>Alteromonadales</taxon>
        <taxon>Pseudoalteromonadaceae</taxon>
        <taxon>Pseudoalteromonas</taxon>
    </lineage>
</organism>
<dbReference type="EMBL" id="PPSX01000016">
    <property type="protein sequence ID" value="RZQ54362.1"/>
    <property type="molecule type" value="Genomic_DNA"/>
</dbReference>
<reference evidence="1 2" key="1">
    <citation type="submission" date="2018-01" db="EMBL/GenBank/DDBJ databases">
        <title>Co-occurrence of chitin degradation, pigmentation and bioactivity in marine Pseudoalteromonas.</title>
        <authorList>
            <person name="Paulsen S."/>
            <person name="Gram L."/>
            <person name="Machado H."/>
        </authorList>
    </citation>
    <scope>NUCLEOTIDE SEQUENCE [LARGE SCALE GENOMIC DNA]</scope>
    <source>
        <strain evidence="1 2">S3898</strain>
    </source>
</reference>
<protein>
    <submittedName>
        <fullName evidence="1">Uncharacterized protein</fullName>
    </submittedName>
</protein>
<sequence>MKFDIDAFNKKRAAAFNQHKTILKKLSKGQALFCEHCKQPLQLDLNQTDKHQGLVSCGKGCTHIELELG</sequence>
<dbReference type="Proteomes" id="UP000291338">
    <property type="component" value="Unassembled WGS sequence"/>
</dbReference>
<proteinExistence type="predicted"/>
<gene>
    <name evidence="1" type="ORF">C1E23_04475</name>
</gene>
<comment type="caution">
    <text evidence="1">The sequence shown here is derived from an EMBL/GenBank/DDBJ whole genome shotgun (WGS) entry which is preliminary data.</text>
</comment>
<dbReference type="AlphaFoldDB" id="A0A4Q7IR35"/>